<keyword evidence="5 8" id="KW-0472">Membrane</keyword>
<dbReference type="Pfam" id="PF00211">
    <property type="entry name" value="Guanylate_cyc"/>
    <property type="match status" value="1"/>
</dbReference>
<evidence type="ECO:0000256" key="8">
    <source>
        <dbReference type="SAM" id="Phobius"/>
    </source>
</evidence>
<dbReference type="InterPro" id="IPR001054">
    <property type="entry name" value="A/G_cyclase"/>
</dbReference>
<dbReference type="Proteomes" id="UP000322899">
    <property type="component" value="Unassembled WGS sequence"/>
</dbReference>
<evidence type="ECO:0000313" key="12">
    <source>
        <dbReference type="Proteomes" id="UP000322899"/>
    </source>
</evidence>
<dbReference type="OrthoDB" id="10258068at2759"/>
<comment type="caution">
    <text evidence="11">The sequence shown here is derived from an EMBL/GenBank/DDBJ whole genome shotgun (WGS) entry which is preliminary data.</text>
</comment>
<evidence type="ECO:0000313" key="11">
    <source>
        <dbReference type="EMBL" id="KAA0177082.1"/>
    </source>
</evidence>
<dbReference type="EMBL" id="VLTO01000005">
    <property type="protein sequence ID" value="KAA0177082.1"/>
    <property type="molecule type" value="Genomic_DNA"/>
</dbReference>
<gene>
    <name evidence="11" type="ORF">FNF27_01412</name>
    <name evidence="10" type="ORF">FNF29_08278</name>
</gene>
<dbReference type="CDD" id="cd07302">
    <property type="entry name" value="CHD"/>
    <property type="match status" value="1"/>
</dbReference>
<dbReference type="GO" id="GO:0035556">
    <property type="term" value="P:intracellular signal transduction"/>
    <property type="evidence" value="ECO:0007669"/>
    <property type="project" value="InterPro"/>
</dbReference>
<dbReference type="SMART" id="SM00044">
    <property type="entry name" value="CYCc"/>
    <property type="match status" value="1"/>
</dbReference>
<name>A0A5A8EHQ7_CAFRO</name>
<sequence length="494" mass="53060">MFQFQGALVLVMVIAPSLLGMRSLVLLMLSPPMVAAGVIGTVVQGDRMWGYGVAWVVATSVLSIVLVREFERSRRFDFFTNYVAREGQRITEGMLHAMLPKGIADSMLNRGGTQRALARLAAEILSRDSLCGSAGAAAGRTSQHPRRDSQASDSHISVSDAEVVSEMSAFGRASSAFSRRMLPPARVTESPRETRPKVIAGVGVPDDIAEEILKLKPPPSQRRGGPNARGGGVVVHTASGQDGSGSPEAPTGQGVRFASSKSIEREGKGARIPGGVSTSVRDTSGRDMSLIDNTGHVIGLNRAAGSMYEPSMNQVALLMFDLVGFTKLSQAIGPHKLVMMLDELYDMFDKMVERRGAYKVETIGDAFLVCCGAPDPRPAADAAVRVTKCALDMMQRLRTFKAPGGRALQARVGIHVGPVLSGVIGTQMPRYQLFGPQVDYVMEVESTSLPNRVHASAELLDVVRDVPDITIDERLPDGTGFVSRNRAARLYTPW</sequence>
<dbReference type="GO" id="GO:0005886">
    <property type="term" value="C:plasma membrane"/>
    <property type="evidence" value="ECO:0007669"/>
    <property type="project" value="TreeGrafter"/>
</dbReference>
<keyword evidence="13" id="KW-1185">Reference proteome</keyword>
<organism evidence="11 12">
    <name type="scientific">Cafeteria roenbergensis</name>
    <name type="common">Marine flagellate</name>
    <dbReference type="NCBI Taxonomy" id="33653"/>
    <lineage>
        <taxon>Eukaryota</taxon>
        <taxon>Sar</taxon>
        <taxon>Stramenopiles</taxon>
        <taxon>Bigyra</taxon>
        <taxon>Opalozoa</taxon>
        <taxon>Bicosoecida</taxon>
        <taxon>Cafeteriaceae</taxon>
        <taxon>Cafeteria</taxon>
    </lineage>
</organism>
<dbReference type="EMBL" id="VLTN01000104">
    <property type="protein sequence ID" value="KAA0146042.1"/>
    <property type="molecule type" value="Genomic_DNA"/>
</dbReference>
<feature type="transmembrane region" description="Helical" evidence="8">
    <location>
        <begin position="7"/>
        <end position="29"/>
    </location>
</feature>
<keyword evidence="3" id="KW-0547">Nucleotide-binding</keyword>
<proteinExistence type="predicted"/>
<evidence type="ECO:0000313" key="10">
    <source>
        <dbReference type="EMBL" id="KAA0146042.1"/>
    </source>
</evidence>
<dbReference type="SUPFAM" id="SSF55073">
    <property type="entry name" value="Nucleotide cyclase"/>
    <property type="match status" value="1"/>
</dbReference>
<protein>
    <recommendedName>
        <fullName evidence="9">Guanylate cyclase domain-containing protein</fullName>
    </recommendedName>
</protein>
<feature type="domain" description="Guanylate cyclase" evidence="9">
    <location>
        <begin position="316"/>
        <end position="445"/>
    </location>
</feature>
<evidence type="ECO:0000256" key="2">
    <source>
        <dbReference type="ARBA" id="ARBA00022692"/>
    </source>
</evidence>
<keyword evidence="6" id="KW-0456">Lyase</keyword>
<dbReference type="Proteomes" id="UP000323011">
    <property type="component" value="Unassembled WGS sequence"/>
</dbReference>
<evidence type="ECO:0000256" key="3">
    <source>
        <dbReference type="ARBA" id="ARBA00022741"/>
    </source>
</evidence>
<evidence type="ECO:0000256" key="1">
    <source>
        <dbReference type="ARBA" id="ARBA00004370"/>
    </source>
</evidence>
<evidence type="ECO:0000313" key="13">
    <source>
        <dbReference type="Proteomes" id="UP000323011"/>
    </source>
</evidence>
<dbReference type="InterPro" id="IPR029787">
    <property type="entry name" value="Nucleotide_cyclase"/>
</dbReference>
<feature type="region of interest" description="Disordered" evidence="7">
    <location>
        <begin position="135"/>
        <end position="158"/>
    </location>
</feature>
<dbReference type="GO" id="GO:0004016">
    <property type="term" value="F:adenylate cyclase activity"/>
    <property type="evidence" value="ECO:0007669"/>
    <property type="project" value="TreeGrafter"/>
</dbReference>
<feature type="transmembrane region" description="Helical" evidence="8">
    <location>
        <begin position="49"/>
        <end position="67"/>
    </location>
</feature>
<dbReference type="PANTHER" id="PTHR11920">
    <property type="entry name" value="GUANYLYL CYCLASE"/>
    <property type="match status" value="1"/>
</dbReference>
<keyword evidence="2 8" id="KW-0812">Transmembrane</keyword>
<dbReference type="PROSITE" id="PS50125">
    <property type="entry name" value="GUANYLATE_CYCLASE_2"/>
    <property type="match status" value="1"/>
</dbReference>
<dbReference type="GO" id="GO:0007168">
    <property type="term" value="P:receptor guanylyl cyclase signaling pathway"/>
    <property type="evidence" value="ECO:0007669"/>
    <property type="project" value="TreeGrafter"/>
</dbReference>
<evidence type="ECO:0000259" key="9">
    <source>
        <dbReference type="PROSITE" id="PS50125"/>
    </source>
</evidence>
<accession>A0A5A8EHQ7</accession>
<dbReference type="GO" id="GO:0000166">
    <property type="term" value="F:nucleotide binding"/>
    <property type="evidence" value="ECO:0007669"/>
    <property type="project" value="UniProtKB-KW"/>
</dbReference>
<evidence type="ECO:0000256" key="5">
    <source>
        <dbReference type="ARBA" id="ARBA00023136"/>
    </source>
</evidence>
<feature type="region of interest" description="Disordered" evidence="7">
    <location>
        <begin position="215"/>
        <end position="288"/>
    </location>
</feature>
<evidence type="ECO:0000256" key="7">
    <source>
        <dbReference type="SAM" id="MobiDB-lite"/>
    </source>
</evidence>
<dbReference type="AlphaFoldDB" id="A0A5A8EHQ7"/>
<dbReference type="GO" id="GO:0001653">
    <property type="term" value="F:peptide receptor activity"/>
    <property type="evidence" value="ECO:0007669"/>
    <property type="project" value="TreeGrafter"/>
</dbReference>
<dbReference type="GO" id="GO:0004383">
    <property type="term" value="F:guanylate cyclase activity"/>
    <property type="evidence" value="ECO:0007669"/>
    <property type="project" value="TreeGrafter"/>
</dbReference>
<dbReference type="InterPro" id="IPR050401">
    <property type="entry name" value="Cyclic_nucleotide_synthase"/>
</dbReference>
<dbReference type="PANTHER" id="PTHR11920:SF335">
    <property type="entry name" value="GUANYLATE CYCLASE"/>
    <property type="match status" value="1"/>
</dbReference>
<evidence type="ECO:0000256" key="4">
    <source>
        <dbReference type="ARBA" id="ARBA00022989"/>
    </source>
</evidence>
<comment type="subcellular location">
    <subcellularLocation>
        <location evidence="1">Membrane</location>
    </subcellularLocation>
</comment>
<dbReference type="Gene3D" id="3.30.70.1230">
    <property type="entry name" value="Nucleotide cyclase"/>
    <property type="match status" value="1"/>
</dbReference>
<keyword evidence="4 8" id="KW-1133">Transmembrane helix</keyword>
<reference evidence="12 13" key="1">
    <citation type="submission" date="2019-07" db="EMBL/GenBank/DDBJ databases">
        <title>Genomes of Cafeteria roenbergensis.</title>
        <authorList>
            <person name="Fischer M.G."/>
            <person name="Hackl T."/>
            <person name="Roman M."/>
        </authorList>
    </citation>
    <scope>NUCLEOTIDE SEQUENCE [LARGE SCALE GENOMIC DNA]</scope>
    <source>
        <strain evidence="10 13">BVI</strain>
        <strain evidence="11 12">E4-10P</strain>
    </source>
</reference>
<evidence type="ECO:0000256" key="6">
    <source>
        <dbReference type="ARBA" id="ARBA00023239"/>
    </source>
</evidence>